<sequence length="778" mass="84081">MYEAPDRYKRMISARLPDGESLGVTSRETDEGSSPLRDAQLIARGQFAPFFAAANSVAALLMAMILYRHVDAAYLGGWVVAVVGTNLGAMQLARTQAVTHVGRSGRKVPKILMLGDVVFRALLWLSLPILSFPSIGAGSQVVAATLLAGLGIAALGLVVVPACVTAWMAIFTAGLSYALLVGRSSVQFDNMLAILFTLGVAIVGVLTVARWAFGQLKTNADFGSQSESASLLLQEYEQRGVGWLWQVDAENRVTYISSRMTALLGRPAAQLLGHSMPALLGGHAELGRMLFEKQPFNSLEMELKTARGPRWISIAGDPIVDTAGRFEGFRGVGSDITEIRQTQERLTHLANMDVLSGLPNRGRVRQLLGEALRQATSSNVPCAIMFLDLDGFKPVNDTFGHPKGDAVLQAVAKRLCDQVSSDGSVGRMGGDEFAIVITDAQSRHKVEQLADSIIKAIAEPYMIDQTEIRIGVSIGCAFGPIDGATVDDLILKADLALYEAKGAGRGVAKYFSSELQTEQDDRVRLETDLRGAIAAKQFHLVYQPLVNAKTQKLVGFEALIRWNHPQRGFVPPNVFIPVAEESGLMPVIGEWVIEEACRAAATWPEPITVALNISPKQIILPALPNVVSQALGRHRVPANRLELEVTEGVFLGDNGLTLDVLKRLRSLGVGIALDDFGTGYSSIGYLNKAVFHKLKIDGSFVREAGSRPENVAIIQSIVQLAKSFRMSITAEGVETAEDFERMRDLGCDTIQGYLFGRPLSYERANQMVLGLGAKRMAG</sequence>
<evidence type="ECO:0000259" key="2">
    <source>
        <dbReference type="PROSITE" id="PS50112"/>
    </source>
</evidence>
<dbReference type="PANTHER" id="PTHR44757:SF2">
    <property type="entry name" value="BIOFILM ARCHITECTURE MAINTENANCE PROTEIN MBAA"/>
    <property type="match status" value="1"/>
</dbReference>
<gene>
    <name evidence="6" type="ORF">LVY65_08865</name>
</gene>
<feature type="transmembrane region" description="Helical" evidence="1">
    <location>
        <begin position="73"/>
        <end position="90"/>
    </location>
</feature>
<dbReference type="PANTHER" id="PTHR44757">
    <property type="entry name" value="DIGUANYLATE CYCLASE DGCP"/>
    <property type="match status" value="1"/>
</dbReference>
<dbReference type="PROSITE" id="PS50113">
    <property type="entry name" value="PAC"/>
    <property type="match status" value="1"/>
</dbReference>
<keyword evidence="7" id="KW-1185">Reference proteome</keyword>
<dbReference type="InterPro" id="IPR001633">
    <property type="entry name" value="EAL_dom"/>
</dbReference>
<dbReference type="Pfam" id="PF00563">
    <property type="entry name" value="EAL"/>
    <property type="match status" value="1"/>
</dbReference>
<dbReference type="Proteomes" id="UP001139410">
    <property type="component" value="Unassembled WGS sequence"/>
</dbReference>
<dbReference type="SMART" id="SM00267">
    <property type="entry name" value="GGDEF"/>
    <property type="match status" value="1"/>
</dbReference>
<dbReference type="InterPro" id="IPR000014">
    <property type="entry name" value="PAS"/>
</dbReference>
<dbReference type="SUPFAM" id="SSF141868">
    <property type="entry name" value="EAL domain-like"/>
    <property type="match status" value="1"/>
</dbReference>
<dbReference type="Gene3D" id="3.20.20.450">
    <property type="entry name" value="EAL domain"/>
    <property type="match status" value="1"/>
</dbReference>
<dbReference type="Pfam" id="PF00989">
    <property type="entry name" value="PAS"/>
    <property type="match status" value="1"/>
</dbReference>
<dbReference type="NCBIfam" id="TIGR00254">
    <property type="entry name" value="GGDEF"/>
    <property type="match status" value="1"/>
</dbReference>
<dbReference type="InterPro" id="IPR029787">
    <property type="entry name" value="Nucleotide_cyclase"/>
</dbReference>
<feature type="transmembrane region" description="Helical" evidence="1">
    <location>
        <begin position="47"/>
        <end position="67"/>
    </location>
</feature>
<dbReference type="InterPro" id="IPR000160">
    <property type="entry name" value="GGDEF_dom"/>
</dbReference>
<organism evidence="6 7">
    <name type="scientific">Sphingomonas cremea</name>
    <dbReference type="NCBI Taxonomy" id="2904799"/>
    <lineage>
        <taxon>Bacteria</taxon>
        <taxon>Pseudomonadati</taxon>
        <taxon>Pseudomonadota</taxon>
        <taxon>Alphaproteobacteria</taxon>
        <taxon>Sphingomonadales</taxon>
        <taxon>Sphingomonadaceae</taxon>
        <taxon>Sphingomonas</taxon>
    </lineage>
</organism>
<keyword evidence="1" id="KW-0472">Membrane</keyword>
<accession>A0A9X1U5G5</accession>
<evidence type="ECO:0000259" key="5">
    <source>
        <dbReference type="PROSITE" id="PS50887"/>
    </source>
</evidence>
<comment type="caution">
    <text evidence="6">The sequence shown here is derived from an EMBL/GenBank/DDBJ whole genome shotgun (WGS) entry which is preliminary data.</text>
</comment>
<dbReference type="EMBL" id="JAKFGM010000002">
    <property type="protein sequence ID" value="MCF2515171.1"/>
    <property type="molecule type" value="Genomic_DNA"/>
</dbReference>
<protein>
    <submittedName>
        <fullName evidence="6">EAL domain-containing protein</fullName>
    </submittedName>
</protein>
<feature type="domain" description="GGDEF" evidence="5">
    <location>
        <begin position="380"/>
        <end position="513"/>
    </location>
</feature>
<dbReference type="InterPro" id="IPR043128">
    <property type="entry name" value="Rev_trsase/Diguanyl_cyclase"/>
</dbReference>
<name>A0A9X1U5G5_9SPHN</name>
<dbReference type="AlphaFoldDB" id="A0A9X1U5G5"/>
<dbReference type="InterPro" id="IPR013767">
    <property type="entry name" value="PAS_fold"/>
</dbReference>
<proteinExistence type="predicted"/>
<keyword evidence="1" id="KW-1133">Transmembrane helix</keyword>
<evidence type="ECO:0000313" key="6">
    <source>
        <dbReference type="EMBL" id="MCF2515171.1"/>
    </source>
</evidence>
<feature type="transmembrane region" description="Helical" evidence="1">
    <location>
        <begin position="152"/>
        <end position="180"/>
    </location>
</feature>
<dbReference type="SMART" id="SM00052">
    <property type="entry name" value="EAL"/>
    <property type="match status" value="1"/>
</dbReference>
<dbReference type="InterPro" id="IPR035965">
    <property type="entry name" value="PAS-like_dom_sf"/>
</dbReference>
<feature type="domain" description="EAL" evidence="4">
    <location>
        <begin position="522"/>
        <end position="772"/>
    </location>
</feature>
<dbReference type="CDD" id="cd01949">
    <property type="entry name" value="GGDEF"/>
    <property type="match status" value="1"/>
</dbReference>
<dbReference type="Gene3D" id="3.30.450.20">
    <property type="entry name" value="PAS domain"/>
    <property type="match status" value="1"/>
</dbReference>
<dbReference type="InterPro" id="IPR035919">
    <property type="entry name" value="EAL_sf"/>
</dbReference>
<dbReference type="RefSeq" id="WP_235067688.1">
    <property type="nucleotide sequence ID" value="NZ_JAKFGM010000002.1"/>
</dbReference>
<dbReference type="SUPFAM" id="SSF55073">
    <property type="entry name" value="Nucleotide cyclase"/>
    <property type="match status" value="1"/>
</dbReference>
<dbReference type="GO" id="GO:0006355">
    <property type="term" value="P:regulation of DNA-templated transcription"/>
    <property type="evidence" value="ECO:0007669"/>
    <property type="project" value="InterPro"/>
</dbReference>
<dbReference type="CDD" id="cd01948">
    <property type="entry name" value="EAL"/>
    <property type="match status" value="1"/>
</dbReference>
<dbReference type="PROSITE" id="PS50887">
    <property type="entry name" value="GGDEF"/>
    <property type="match status" value="1"/>
</dbReference>
<dbReference type="CDD" id="cd00130">
    <property type="entry name" value="PAS"/>
    <property type="match status" value="1"/>
</dbReference>
<dbReference type="Gene3D" id="3.30.70.270">
    <property type="match status" value="1"/>
</dbReference>
<reference evidence="6" key="1">
    <citation type="submission" date="2022-01" db="EMBL/GenBank/DDBJ databases">
        <authorList>
            <person name="Jo J.-H."/>
            <person name="Im W.-T."/>
        </authorList>
    </citation>
    <scope>NUCLEOTIDE SEQUENCE</scope>
    <source>
        <strain evidence="6">G124</strain>
    </source>
</reference>
<evidence type="ECO:0000259" key="4">
    <source>
        <dbReference type="PROSITE" id="PS50883"/>
    </source>
</evidence>
<dbReference type="InterPro" id="IPR000700">
    <property type="entry name" value="PAS-assoc_C"/>
</dbReference>
<feature type="domain" description="PAS" evidence="2">
    <location>
        <begin position="244"/>
        <end position="276"/>
    </location>
</feature>
<dbReference type="PROSITE" id="PS50112">
    <property type="entry name" value="PAS"/>
    <property type="match status" value="1"/>
</dbReference>
<evidence type="ECO:0000256" key="1">
    <source>
        <dbReference type="SAM" id="Phobius"/>
    </source>
</evidence>
<feature type="transmembrane region" description="Helical" evidence="1">
    <location>
        <begin position="192"/>
        <end position="213"/>
    </location>
</feature>
<dbReference type="PROSITE" id="PS50883">
    <property type="entry name" value="EAL"/>
    <property type="match status" value="1"/>
</dbReference>
<feature type="domain" description="PAC" evidence="3">
    <location>
        <begin position="297"/>
        <end position="348"/>
    </location>
</feature>
<dbReference type="SUPFAM" id="SSF55785">
    <property type="entry name" value="PYP-like sensor domain (PAS domain)"/>
    <property type="match status" value="1"/>
</dbReference>
<feature type="transmembrane region" description="Helical" evidence="1">
    <location>
        <begin position="111"/>
        <end position="132"/>
    </location>
</feature>
<evidence type="ECO:0000259" key="3">
    <source>
        <dbReference type="PROSITE" id="PS50113"/>
    </source>
</evidence>
<dbReference type="Pfam" id="PF00990">
    <property type="entry name" value="GGDEF"/>
    <property type="match status" value="1"/>
</dbReference>
<dbReference type="InterPro" id="IPR052155">
    <property type="entry name" value="Biofilm_reg_signaling"/>
</dbReference>
<keyword evidence="1" id="KW-0812">Transmembrane</keyword>
<evidence type="ECO:0000313" key="7">
    <source>
        <dbReference type="Proteomes" id="UP001139410"/>
    </source>
</evidence>
<dbReference type="NCBIfam" id="TIGR00229">
    <property type="entry name" value="sensory_box"/>
    <property type="match status" value="1"/>
</dbReference>